<accession>A0A0G1U599</accession>
<gene>
    <name evidence="2" type="ORF">UY19_C0017G0022</name>
</gene>
<dbReference type="InterPro" id="IPR007842">
    <property type="entry name" value="HEPN_dom"/>
</dbReference>
<dbReference type="PROSITE" id="PS50910">
    <property type="entry name" value="HEPN"/>
    <property type="match status" value="1"/>
</dbReference>
<organism evidence="2 3">
    <name type="scientific">Candidatus Wolfebacteria bacterium GW2011_GWA2_47_9b</name>
    <dbReference type="NCBI Taxonomy" id="1619005"/>
    <lineage>
        <taxon>Bacteria</taxon>
        <taxon>Candidatus Wolfeibacteriota</taxon>
    </lineage>
</organism>
<dbReference type="Gene3D" id="1.20.120.330">
    <property type="entry name" value="Nucleotidyltransferases domain 2"/>
    <property type="match status" value="1"/>
</dbReference>
<sequence>MSNLTKQEVKKSVVYWQTVAKHDYETMVGLFKLKRYSDSLFYGHLVLEKTLKALVVKNTGAHPKPIHNLSVLAQDAGIDLSKEDREFLAEVSKFNIYARYPDYKLSFYKLCNLEYTKPRIEKIKALFKKLW</sequence>
<reference evidence="2 3" key="1">
    <citation type="journal article" date="2015" name="Nature">
        <title>rRNA introns, odd ribosomes, and small enigmatic genomes across a large radiation of phyla.</title>
        <authorList>
            <person name="Brown C.T."/>
            <person name="Hug L.A."/>
            <person name="Thomas B.C."/>
            <person name="Sharon I."/>
            <person name="Castelle C.J."/>
            <person name="Singh A."/>
            <person name="Wilkins M.J."/>
            <person name="Williams K.H."/>
            <person name="Banfield J.F."/>
        </authorList>
    </citation>
    <scope>NUCLEOTIDE SEQUENCE [LARGE SCALE GENOMIC DNA]</scope>
</reference>
<dbReference type="AlphaFoldDB" id="A0A0G1U599"/>
<dbReference type="Pfam" id="PF05168">
    <property type="entry name" value="HEPN"/>
    <property type="match status" value="1"/>
</dbReference>
<dbReference type="SUPFAM" id="SSF81593">
    <property type="entry name" value="Nucleotidyltransferase substrate binding subunit/domain"/>
    <property type="match status" value="1"/>
</dbReference>
<proteinExistence type="predicted"/>
<evidence type="ECO:0000259" key="1">
    <source>
        <dbReference type="PROSITE" id="PS50910"/>
    </source>
</evidence>
<protein>
    <submittedName>
        <fullName evidence="2">HEPN domain protein</fullName>
    </submittedName>
</protein>
<dbReference type="SMART" id="SM00748">
    <property type="entry name" value="HEPN"/>
    <property type="match status" value="1"/>
</dbReference>
<feature type="domain" description="HEPN" evidence="1">
    <location>
        <begin position="17"/>
        <end position="130"/>
    </location>
</feature>
<evidence type="ECO:0000313" key="3">
    <source>
        <dbReference type="Proteomes" id="UP000033882"/>
    </source>
</evidence>
<dbReference type="Proteomes" id="UP000033882">
    <property type="component" value="Unassembled WGS sequence"/>
</dbReference>
<comment type="caution">
    <text evidence="2">The sequence shown here is derived from an EMBL/GenBank/DDBJ whole genome shotgun (WGS) entry which is preliminary data.</text>
</comment>
<name>A0A0G1U599_9BACT</name>
<dbReference type="EMBL" id="LCPB01000017">
    <property type="protein sequence ID" value="KKU89256.1"/>
    <property type="molecule type" value="Genomic_DNA"/>
</dbReference>
<evidence type="ECO:0000313" key="2">
    <source>
        <dbReference type="EMBL" id="KKU89256.1"/>
    </source>
</evidence>